<feature type="domain" description="HTH luxR-type" evidence="9">
    <location>
        <begin position="843"/>
        <end position="908"/>
    </location>
</feature>
<dbReference type="EMBL" id="WEKT01000050">
    <property type="protein sequence ID" value="MZI95284.1"/>
    <property type="molecule type" value="Genomic_DNA"/>
</dbReference>
<evidence type="ECO:0000256" key="2">
    <source>
        <dbReference type="ARBA" id="ARBA00022840"/>
    </source>
</evidence>
<dbReference type="Proteomes" id="UP000462621">
    <property type="component" value="Unassembled WGS sequence"/>
</dbReference>
<evidence type="ECO:0000256" key="5">
    <source>
        <dbReference type="ARBA" id="ARBA00023159"/>
    </source>
</evidence>
<name>A0A7X4LNR0_9VIBR</name>
<dbReference type="AlphaFoldDB" id="A0A7X4LNR0"/>
<dbReference type="Gene3D" id="1.10.10.10">
    <property type="entry name" value="Winged helix-like DNA-binding domain superfamily/Winged helix DNA-binding domain"/>
    <property type="match status" value="1"/>
</dbReference>
<dbReference type="SMART" id="SM00028">
    <property type="entry name" value="TPR"/>
    <property type="match status" value="3"/>
</dbReference>
<dbReference type="InterPro" id="IPR011990">
    <property type="entry name" value="TPR-like_helical_dom_sf"/>
</dbReference>
<dbReference type="InterPro" id="IPR019734">
    <property type="entry name" value="TPR_rpt"/>
</dbReference>
<evidence type="ECO:0000256" key="4">
    <source>
        <dbReference type="ARBA" id="ARBA00023125"/>
    </source>
</evidence>
<keyword evidence="7 8" id="KW-0119">Carbohydrate metabolism</keyword>
<dbReference type="PROSITE" id="PS00622">
    <property type="entry name" value="HTH_LUXR_1"/>
    <property type="match status" value="1"/>
</dbReference>
<evidence type="ECO:0000256" key="3">
    <source>
        <dbReference type="ARBA" id="ARBA00023015"/>
    </source>
</evidence>
<dbReference type="PANTHER" id="PTHR44688:SF16">
    <property type="entry name" value="DNA-BINDING TRANSCRIPTIONAL ACTIVATOR DEVR_DOSR"/>
    <property type="match status" value="1"/>
</dbReference>
<accession>A0A7X4LNR0</accession>
<sequence length="913" mass="104503">MWIPSKLVRPDRQNHRIIRPRILAILKQAQQAKLVLFRTPAGYGKTTMVLEWLDNEPHVGWFNIDPSDNDSYRFTNYLIQALNQALDGQCENSQTLAQHHQYTSLHALFTMLLGELTAISHHTYLVLDDYHHIHNEDIHDAMRFFLKHLPTTITLVLTSRSVPPLGTANLRVREQLVEIDHQQLAFDNDETARFMAKRTGKLLDDVTVKHLRQYVEGWPSALQLIAMQSHPESSDWDPNTTPPDHTHLWEYLIEEVFSQLDPDTQIFLMQCSIVEDFNAEMACIITGNDDALRRLEQLSRLGLFIWPVRTVSSAANRRLFSHYESGHWFRFHNLFAEFLTHQRQSRLPDQEAQLHSLAAQAWLNQNNANLALHHASLGHNMALQVDILLTHGWTLFNQGALEALDIAIDSLDDEALYSHPSLCLMQAWLAQSQHRYEEVASLLDYADQQMALRKIAPSTREQAEFNALKAQVAINQNQPNEALELAEQALSFLDNTTYQSRIVATSVVGEVNHVLGDLSRALSMMQQTEKLARQYQIYPQALWAMLQQSEILLAQGYAQAAYEVQDNAFQFIKEHHLQQLPLHEFLLRIRGQLLWCWNQLEESETNALLGLEVLGEGMRSKHLHCYSLLAIIAISRGEIDKASRYISEIQQRINTSTFHVDWTAHASAALILYWQVSGDTDAVEQWLANTSNPKEARNHFTQLQWRNIVRANMIIGQEKLALQGLNFLIKEATTYQLVTDLNRAQVLQAYLYEHQNQHDKADKCMQRALKLSSQTGMVGNYLLGGELILPVVKRVANQTALSDAEKFRAKNIIKAIESVQNSRSVHFDEEFIKKLTTSTHAPELIRTSPLTSREWQVLGLIYSGLSNEQIAQELDVAGTTIKTHIRNLYQKLNIANRKEAIATAEHWLNMLGY</sequence>
<dbReference type="InterPro" id="IPR041617">
    <property type="entry name" value="TPR_MalT"/>
</dbReference>
<dbReference type="Gene3D" id="1.25.40.10">
    <property type="entry name" value="Tetratricopeptide repeat domain"/>
    <property type="match status" value="1"/>
</dbReference>
<dbReference type="InterPro" id="IPR016032">
    <property type="entry name" value="Sig_transdc_resp-reg_C-effctor"/>
</dbReference>
<dbReference type="SUPFAM" id="SSF48452">
    <property type="entry name" value="TPR-like"/>
    <property type="match status" value="1"/>
</dbReference>
<dbReference type="CDD" id="cd06170">
    <property type="entry name" value="LuxR_C_like"/>
    <property type="match status" value="1"/>
</dbReference>
<dbReference type="PRINTS" id="PR00038">
    <property type="entry name" value="HTHLUXR"/>
</dbReference>
<feature type="binding site" evidence="8">
    <location>
        <begin position="39"/>
        <end position="46"/>
    </location>
    <ligand>
        <name>ATP</name>
        <dbReference type="ChEBI" id="CHEBI:30616"/>
    </ligand>
</feature>
<dbReference type="RefSeq" id="WP_161157764.1">
    <property type="nucleotide sequence ID" value="NZ_WEKT01000050.1"/>
</dbReference>
<keyword evidence="2 8" id="KW-0067">ATP-binding</keyword>
<dbReference type="InterPro" id="IPR023768">
    <property type="entry name" value="Tscrpt_reg_HTH_MalT"/>
</dbReference>
<dbReference type="GO" id="GO:0003677">
    <property type="term" value="F:DNA binding"/>
    <property type="evidence" value="ECO:0007669"/>
    <property type="project" value="UniProtKB-KW"/>
</dbReference>
<dbReference type="SUPFAM" id="SSF52540">
    <property type="entry name" value="P-loop containing nucleoside triphosphate hydrolases"/>
    <property type="match status" value="1"/>
</dbReference>
<keyword evidence="11" id="KW-1185">Reference proteome</keyword>
<reference evidence="10 11" key="1">
    <citation type="submission" date="2019-10" db="EMBL/GenBank/DDBJ databases">
        <title>Vibrio sp. nov. isolated from a shrimp pond.</title>
        <authorList>
            <person name="Gomez-Gil B."/>
            <person name="Enciso-Ibarra J."/>
            <person name="Enciso-Ibarra K."/>
            <person name="Bolan-Mejia C."/>
        </authorList>
    </citation>
    <scope>NUCLEOTIDE SEQUENCE [LARGE SCALE GENOMIC DNA]</scope>
    <source>
        <strain evidence="10 11">CAIM 722</strain>
    </source>
</reference>
<keyword evidence="3 8" id="KW-0805">Transcription regulation</keyword>
<dbReference type="NCBIfam" id="NF003420">
    <property type="entry name" value="PRK04841.1"/>
    <property type="match status" value="1"/>
</dbReference>
<dbReference type="GO" id="GO:0005524">
    <property type="term" value="F:ATP binding"/>
    <property type="evidence" value="ECO:0007669"/>
    <property type="project" value="UniProtKB-UniRule"/>
</dbReference>
<comment type="subunit">
    <text evidence="8">Monomer in solution. Oligomerizes to an active state in the presence of the positive effectors ATP and maltotriose.</text>
</comment>
<comment type="function">
    <text evidence="8">Positively regulates the transcription of the maltose regulon whose gene products are responsible for uptake and catabolism of malto-oligosaccharides. Specifically binds to the promoter region of its target genes, recognizing a short DNA motif called the MalT box.</text>
</comment>
<comment type="similarity">
    <text evidence="8">Belongs to the MalT family.</text>
</comment>
<evidence type="ECO:0000256" key="8">
    <source>
        <dbReference type="HAMAP-Rule" id="MF_01247"/>
    </source>
</evidence>
<evidence type="ECO:0000256" key="6">
    <source>
        <dbReference type="ARBA" id="ARBA00023163"/>
    </source>
</evidence>
<dbReference type="PROSITE" id="PS50043">
    <property type="entry name" value="HTH_LUXR_2"/>
    <property type="match status" value="1"/>
</dbReference>
<dbReference type="PANTHER" id="PTHR44688">
    <property type="entry name" value="DNA-BINDING TRANSCRIPTIONAL ACTIVATOR DEVR_DOSR"/>
    <property type="match status" value="1"/>
</dbReference>
<evidence type="ECO:0000256" key="7">
    <source>
        <dbReference type="ARBA" id="ARBA00023277"/>
    </source>
</evidence>
<dbReference type="Gene3D" id="3.40.50.300">
    <property type="entry name" value="P-loop containing nucleotide triphosphate hydrolases"/>
    <property type="match status" value="1"/>
</dbReference>
<keyword evidence="4 8" id="KW-0238">DNA-binding</keyword>
<dbReference type="InterPro" id="IPR036388">
    <property type="entry name" value="WH-like_DNA-bd_sf"/>
</dbReference>
<dbReference type="SUPFAM" id="SSF46894">
    <property type="entry name" value="C-terminal effector domain of the bipartite response regulators"/>
    <property type="match status" value="1"/>
</dbReference>
<dbReference type="GO" id="GO:0003700">
    <property type="term" value="F:DNA-binding transcription factor activity"/>
    <property type="evidence" value="ECO:0007669"/>
    <property type="project" value="UniProtKB-UniRule"/>
</dbReference>
<evidence type="ECO:0000313" key="11">
    <source>
        <dbReference type="Proteomes" id="UP000462621"/>
    </source>
</evidence>
<dbReference type="Pfam" id="PF00196">
    <property type="entry name" value="GerE"/>
    <property type="match status" value="1"/>
</dbReference>
<keyword evidence="6 8" id="KW-0804">Transcription</keyword>
<evidence type="ECO:0000256" key="1">
    <source>
        <dbReference type="ARBA" id="ARBA00022741"/>
    </source>
</evidence>
<keyword evidence="1 8" id="KW-0547">Nucleotide-binding</keyword>
<protein>
    <recommendedName>
        <fullName evidence="8">HTH-type transcriptional regulator MalT</fullName>
    </recommendedName>
    <alternativeName>
        <fullName evidence="8">ATP-dependent transcriptional activator MalT</fullName>
    </alternativeName>
</protein>
<comment type="caution">
    <text evidence="10">The sequence shown here is derived from an EMBL/GenBank/DDBJ whole genome shotgun (WGS) entry which is preliminary data.</text>
</comment>
<dbReference type="Pfam" id="PF17874">
    <property type="entry name" value="TPR_MalT"/>
    <property type="match status" value="1"/>
</dbReference>
<dbReference type="GO" id="GO:0045913">
    <property type="term" value="P:positive regulation of carbohydrate metabolic process"/>
    <property type="evidence" value="ECO:0007669"/>
    <property type="project" value="UniProtKB-UniRule"/>
</dbReference>
<keyword evidence="5 8" id="KW-0010">Activator</keyword>
<dbReference type="InterPro" id="IPR059106">
    <property type="entry name" value="WHD_MalT"/>
</dbReference>
<evidence type="ECO:0000313" key="10">
    <source>
        <dbReference type="EMBL" id="MZI95284.1"/>
    </source>
</evidence>
<dbReference type="Pfam" id="PF25873">
    <property type="entry name" value="WHD_MalT"/>
    <property type="match status" value="1"/>
</dbReference>
<evidence type="ECO:0000259" key="9">
    <source>
        <dbReference type="PROSITE" id="PS50043"/>
    </source>
</evidence>
<dbReference type="HAMAP" id="MF_01247">
    <property type="entry name" value="HTH_type_MalT"/>
    <property type="match status" value="1"/>
</dbReference>
<organism evidence="10 11">
    <name type="scientific">Vibrio eleionomae</name>
    <dbReference type="NCBI Taxonomy" id="2653505"/>
    <lineage>
        <taxon>Bacteria</taxon>
        <taxon>Pseudomonadati</taxon>
        <taxon>Pseudomonadota</taxon>
        <taxon>Gammaproteobacteria</taxon>
        <taxon>Vibrionales</taxon>
        <taxon>Vibrionaceae</taxon>
        <taxon>Vibrio</taxon>
    </lineage>
</organism>
<dbReference type="InterPro" id="IPR000792">
    <property type="entry name" value="Tscrpt_reg_LuxR_C"/>
</dbReference>
<gene>
    <name evidence="8 10" type="primary">malT</name>
    <name evidence="10" type="ORF">F9817_19095</name>
</gene>
<dbReference type="GO" id="GO:0045893">
    <property type="term" value="P:positive regulation of DNA-templated transcription"/>
    <property type="evidence" value="ECO:0007669"/>
    <property type="project" value="UniProtKB-UniRule"/>
</dbReference>
<dbReference type="InterPro" id="IPR027417">
    <property type="entry name" value="P-loop_NTPase"/>
</dbReference>
<comment type="activity regulation">
    <text evidence="8">Activated by ATP and maltotriose, which are both required for DNA binding.</text>
</comment>
<dbReference type="SMART" id="SM00421">
    <property type="entry name" value="HTH_LUXR"/>
    <property type="match status" value="1"/>
</dbReference>
<proteinExistence type="inferred from homology"/>